<evidence type="ECO:0000256" key="1">
    <source>
        <dbReference type="SAM" id="Coils"/>
    </source>
</evidence>
<evidence type="ECO:0000313" key="2">
    <source>
        <dbReference type="EMBL" id="QHT37748.1"/>
    </source>
</evidence>
<sequence>MTTKNSQKTALTYICEKCNFITSKKSNYNAHILTAKHKRTTTGLQKEVTALSCECGKIYSCRQNLFRHKLKCEKKSIFQPKNSHVENDTILQPDINNVSMMLDLIKQNHDFKDLLIEQQKENQQLQKQLIDVVSEGKTIHNTTNNNQKFNLNFFLNTTCKDAMNMSEFIENIQIDFKDIENIGKIGYVEGMTNMILSRIKDLDITKRPLHCTDLKRETMYIKDNDEWSKDTPENSKLHNMISIVAKHNYSALPLWKEKHPECFNDDHPQYSFCLDMMRNILGDVGNEQIKLDNKVIKNLSRHILIDKK</sequence>
<dbReference type="AlphaFoldDB" id="A0A6C0F7T4"/>
<proteinExistence type="predicted"/>
<organism evidence="2">
    <name type="scientific">viral metagenome</name>
    <dbReference type="NCBI Taxonomy" id="1070528"/>
    <lineage>
        <taxon>unclassified sequences</taxon>
        <taxon>metagenomes</taxon>
        <taxon>organismal metagenomes</taxon>
    </lineage>
</organism>
<dbReference type="EMBL" id="MN738820">
    <property type="protein sequence ID" value="QHT37748.1"/>
    <property type="molecule type" value="Genomic_DNA"/>
</dbReference>
<keyword evidence="1" id="KW-0175">Coiled coil</keyword>
<protein>
    <recommendedName>
        <fullName evidence="3">C2H2-type domain-containing protein</fullName>
    </recommendedName>
</protein>
<accession>A0A6C0F7T4</accession>
<reference evidence="2" key="1">
    <citation type="journal article" date="2020" name="Nature">
        <title>Giant virus diversity and host interactions through global metagenomics.</title>
        <authorList>
            <person name="Schulz F."/>
            <person name="Roux S."/>
            <person name="Paez-Espino D."/>
            <person name="Jungbluth S."/>
            <person name="Walsh D.A."/>
            <person name="Denef V.J."/>
            <person name="McMahon K.D."/>
            <person name="Konstantinidis K.T."/>
            <person name="Eloe-Fadrosh E.A."/>
            <person name="Kyrpides N.C."/>
            <person name="Woyke T."/>
        </authorList>
    </citation>
    <scope>NUCLEOTIDE SEQUENCE</scope>
    <source>
        <strain evidence="2">GVMAG-S-ERX556049-19</strain>
    </source>
</reference>
<name>A0A6C0F7T4_9ZZZZ</name>
<feature type="coiled-coil region" evidence="1">
    <location>
        <begin position="108"/>
        <end position="135"/>
    </location>
</feature>
<evidence type="ECO:0008006" key="3">
    <source>
        <dbReference type="Google" id="ProtNLM"/>
    </source>
</evidence>